<dbReference type="GO" id="GO:0043386">
    <property type="term" value="P:mycotoxin biosynthetic process"/>
    <property type="evidence" value="ECO:0007669"/>
    <property type="project" value="UniProtKB-ARBA"/>
</dbReference>
<evidence type="ECO:0000256" key="3">
    <source>
        <dbReference type="ARBA" id="ARBA00022617"/>
    </source>
</evidence>
<dbReference type="Proteomes" id="UP001147760">
    <property type="component" value="Unassembled WGS sequence"/>
</dbReference>
<keyword evidence="9" id="KW-1185">Reference proteome</keyword>
<dbReference type="AlphaFoldDB" id="A0A9W9XAD6"/>
<dbReference type="Pfam" id="PF00067">
    <property type="entry name" value="p450"/>
    <property type="match status" value="1"/>
</dbReference>
<protein>
    <recommendedName>
        <fullName evidence="10">Cytochrome P450</fullName>
    </recommendedName>
</protein>
<evidence type="ECO:0000256" key="5">
    <source>
        <dbReference type="ARBA" id="ARBA00023002"/>
    </source>
</evidence>
<evidence type="ECO:0000313" key="8">
    <source>
        <dbReference type="EMBL" id="KAJ5487287.1"/>
    </source>
</evidence>
<evidence type="ECO:0000256" key="2">
    <source>
        <dbReference type="ARBA" id="ARBA00010617"/>
    </source>
</evidence>
<dbReference type="OrthoDB" id="1470350at2759"/>
<keyword evidence="7" id="KW-0503">Monooxygenase</keyword>
<evidence type="ECO:0000256" key="6">
    <source>
        <dbReference type="ARBA" id="ARBA00023004"/>
    </source>
</evidence>
<evidence type="ECO:0000313" key="9">
    <source>
        <dbReference type="Proteomes" id="UP001147760"/>
    </source>
</evidence>
<gene>
    <name evidence="8" type="ORF">N7530_001587</name>
</gene>
<evidence type="ECO:0000256" key="1">
    <source>
        <dbReference type="ARBA" id="ARBA00001971"/>
    </source>
</evidence>
<dbReference type="PANTHER" id="PTHR24305">
    <property type="entry name" value="CYTOCHROME P450"/>
    <property type="match status" value="1"/>
</dbReference>
<evidence type="ECO:0000256" key="7">
    <source>
        <dbReference type="ARBA" id="ARBA00023033"/>
    </source>
</evidence>
<organism evidence="8 9">
    <name type="scientific">Penicillium desertorum</name>
    <dbReference type="NCBI Taxonomy" id="1303715"/>
    <lineage>
        <taxon>Eukaryota</taxon>
        <taxon>Fungi</taxon>
        <taxon>Dikarya</taxon>
        <taxon>Ascomycota</taxon>
        <taxon>Pezizomycotina</taxon>
        <taxon>Eurotiomycetes</taxon>
        <taxon>Eurotiomycetidae</taxon>
        <taxon>Eurotiales</taxon>
        <taxon>Aspergillaceae</taxon>
        <taxon>Penicillium</taxon>
    </lineage>
</organism>
<dbReference type="EMBL" id="JAPWDO010000001">
    <property type="protein sequence ID" value="KAJ5487287.1"/>
    <property type="molecule type" value="Genomic_DNA"/>
</dbReference>
<comment type="caution">
    <text evidence="8">The sequence shown here is derived from an EMBL/GenBank/DDBJ whole genome shotgun (WGS) entry which is preliminary data.</text>
</comment>
<evidence type="ECO:0000256" key="4">
    <source>
        <dbReference type="ARBA" id="ARBA00022723"/>
    </source>
</evidence>
<comment type="similarity">
    <text evidence="2">Belongs to the cytochrome P450 family.</text>
</comment>
<dbReference type="InterPro" id="IPR050121">
    <property type="entry name" value="Cytochrome_P450_monoxygenase"/>
</dbReference>
<dbReference type="GO" id="GO:0005506">
    <property type="term" value="F:iron ion binding"/>
    <property type="evidence" value="ECO:0007669"/>
    <property type="project" value="InterPro"/>
</dbReference>
<accession>A0A9W9XAD6</accession>
<keyword evidence="4" id="KW-0479">Metal-binding</keyword>
<dbReference type="GO" id="GO:0004497">
    <property type="term" value="F:monooxygenase activity"/>
    <property type="evidence" value="ECO:0007669"/>
    <property type="project" value="UniProtKB-KW"/>
</dbReference>
<evidence type="ECO:0008006" key="10">
    <source>
        <dbReference type="Google" id="ProtNLM"/>
    </source>
</evidence>
<keyword evidence="6" id="KW-0408">Iron</keyword>
<name>A0A9W9XAD6_9EURO</name>
<dbReference type="GO" id="GO:0016705">
    <property type="term" value="F:oxidoreductase activity, acting on paired donors, with incorporation or reduction of molecular oxygen"/>
    <property type="evidence" value="ECO:0007669"/>
    <property type="project" value="InterPro"/>
</dbReference>
<dbReference type="InterPro" id="IPR001128">
    <property type="entry name" value="Cyt_P450"/>
</dbReference>
<dbReference type="PANTHER" id="PTHR24305:SF210">
    <property type="entry name" value="CYTOCHROME P450 MONOOXYGENASE ASQL-RELATED"/>
    <property type="match status" value="1"/>
</dbReference>
<dbReference type="InterPro" id="IPR036396">
    <property type="entry name" value="Cyt_P450_sf"/>
</dbReference>
<proteinExistence type="inferred from homology"/>
<comment type="cofactor">
    <cofactor evidence="1">
        <name>heme</name>
        <dbReference type="ChEBI" id="CHEBI:30413"/>
    </cofactor>
</comment>
<dbReference type="GO" id="GO:0020037">
    <property type="term" value="F:heme binding"/>
    <property type="evidence" value="ECO:0007669"/>
    <property type="project" value="InterPro"/>
</dbReference>
<keyword evidence="3" id="KW-0349">Heme</keyword>
<reference evidence="8" key="1">
    <citation type="submission" date="2022-12" db="EMBL/GenBank/DDBJ databases">
        <authorList>
            <person name="Petersen C."/>
        </authorList>
    </citation>
    <scope>NUCLEOTIDE SEQUENCE</scope>
    <source>
        <strain evidence="8">IBT 17660</strain>
    </source>
</reference>
<dbReference type="Gene3D" id="1.10.630.10">
    <property type="entry name" value="Cytochrome P450"/>
    <property type="match status" value="1"/>
</dbReference>
<sequence length="225" mass="25712">MVFDAPPEKAHKDARRLIHFGDNKVHRRLETEAERQDFMTYILRFNDDRSMTVREEANAALLILAGSETTASLLPGFAYYIMANPPAYRKLVDEIRESFNSYEEIDFQRVGQLTYLNAAFEESLQAYPHIPAVTPRIVPKEGALIDGQFVPENSHFADADSFIPERWLESRDKRIESDNGPAVRPFSLGPVTVLEESEFWFDIIGNRAFHSLAYAGMHLIATKIF</sequence>
<dbReference type="SUPFAM" id="SSF48264">
    <property type="entry name" value="Cytochrome P450"/>
    <property type="match status" value="1"/>
</dbReference>
<reference evidence="8" key="2">
    <citation type="journal article" date="2023" name="IMA Fungus">
        <title>Comparative genomic study of the Penicillium genus elucidates a diverse pangenome and 15 lateral gene transfer events.</title>
        <authorList>
            <person name="Petersen C."/>
            <person name="Sorensen T."/>
            <person name="Nielsen M.R."/>
            <person name="Sondergaard T.E."/>
            <person name="Sorensen J.L."/>
            <person name="Fitzpatrick D.A."/>
            <person name="Frisvad J.C."/>
            <person name="Nielsen K.L."/>
        </authorList>
    </citation>
    <scope>NUCLEOTIDE SEQUENCE</scope>
    <source>
        <strain evidence="8">IBT 17660</strain>
    </source>
</reference>
<keyword evidence="5" id="KW-0560">Oxidoreductase</keyword>